<evidence type="ECO:0000259" key="3">
    <source>
        <dbReference type="PROSITE" id="PS50048"/>
    </source>
</evidence>
<gene>
    <name evidence="4" type="ORF">B0H17DRAFT_989094</name>
</gene>
<dbReference type="GO" id="GO:0003677">
    <property type="term" value="F:DNA binding"/>
    <property type="evidence" value="ECO:0007669"/>
    <property type="project" value="InterPro"/>
</dbReference>
<dbReference type="EMBL" id="JARKIE010000170">
    <property type="protein sequence ID" value="KAJ7671909.1"/>
    <property type="molecule type" value="Genomic_DNA"/>
</dbReference>
<dbReference type="Pfam" id="PF04082">
    <property type="entry name" value="Fungal_trans"/>
    <property type="match status" value="1"/>
</dbReference>
<dbReference type="Proteomes" id="UP001221757">
    <property type="component" value="Unassembled WGS sequence"/>
</dbReference>
<dbReference type="InterPro" id="IPR050987">
    <property type="entry name" value="AtrR-like"/>
</dbReference>
<dbReference type="SUPFAM" id="SSF57701">
    <property type="entry name" value="Zn2/Cys6 DNA-binding domain"/>
    <property type="match status" value="1"/>
</dbReference>
<dbReference type="PROSITE" id="PS50048">
    <property type="entry name" value="ZN2_CY6_FUNGAL_2"/>
    <property type="match status" value="1"/>
</dbReference>
<dbReference type="Gene3D" id="4.10.240.10">
    <property type="entry name" value="Zn(2)-C6 fungal-type DNA-binding domain"/>
    <property type="match status" value="1"/>
</dbReference>
<protein>
    <submittedName>
        <fullName evidence="4">Fungal-specific transcription factor domain-containing protein</fullName>
    </submittedName>
</protein>
<dbReference type="Pfam" id="PF00172">
    <property type="entry name" value="Zn_clus"/>
    <property type="match status" value="1"/>
</dbReference>
<keyword evidence="1" id="KW-0479">Metal-binding</keyword>
<accession>A0AAD7G6D1</accession>
<comment type="caution">
    <text evidence="4">The sequence shown here is derived from an EMBL/GenBank/DDBJ whole genome shotgun (WGS) entry which is preliminary data.</text>
</comment>
<feature type="domain" description="Zn(2)-C6 fungal-type" evidence="3">
    <location>
        <begin position="22"/>
        <end position="53"/>
    </location>
</feature>
<evidence type="ECO:0000256" key="1">
    <source>
        <dbReference type="ARBA" id="ARBA00022723"/>
    </source>
</evidence>
<dbReference type="PANTHER" id="PTHR46910">
    <property type="entry name" value="TRANSCRIPTION FACTOR PDR1"/>
    <property type="match status" value="1"/>
</dbReference>
<dbReference type="CDD" id="cd12148">
    <property type="entry name" value="fungal_TF_MHR"/>
    <property type="match status" value="1"/>
</dbReference>
<proteinExistence type="predicted"/>
<evidence type="ECO:0000313" key="4">
    <source>
        <dbReference type="EMBL" id="KAJ7671909.1"/>
    </source>
</evidence>
<name>A0AAD7G6D1_MYCRO</name>
<dbReference type="InterPro" id="IPR036864">
    <property type="entry name" value="Zn2-C6_fun-type_DNA-bd_sf"/>
</dbReference>
<dbReference type="InterPro" id="IPR007219">
    <property type="entry name" value="XnlR_reg_dom"/>
</dbReference>
<dbReference type="AlphaFoldDB" id="A0AAD7G6D1"/>
<dbReference type="InterPro" id="IPR001138">
    <property type="entry name" value="Zn2Cys6_DnaBD"/>
</dbReference>
<dbReference type="GO" id="GO:0006351">
    <property type="term" value="P:DNA-templated transcription"/>
    <property type="evidence" value="ECO:0007669"/>
    <property type="project" value="InterPro"/>
</dbReference>
<dbReference type="GO" id="GO:0008270">
    <property type="term" value="F:zinc ion binding"/>
    <property type="evidence" value="ECO:0007669"/>
    <property type="project" value="InterPro"/>
</dbReference>
<keyword evidence="5" id="KW-1185">Reference proteome</keyword>
<sequence>MCGDDKGISVSGLGKLRRQRRSCDSCHQRKTRCDGPIPDGCSNCLAFGSPCTYLQPTRKRGPKDKLVEELRRTVACLETKLRALSICSLCAQPLKVQEKAGSVFSQEDVAIPVPTDAEHPLAEDDFAHVELADRFNTLALKNGFFGASSSFALVNSAIQVKEQFLGRPTTQHSRRPRFWDMLPWEKEEYDQQPQYAYPESDLVASLLDLYFTNVHPIIPVLHRPSFERSVEEGVHLKDLQFGRTLLVILGVASRYSDDPRVFVEGDASLSAGWKFVKQVQVVRKFFEPTLYDVQFYCLMALFSIGTSAPQTSWMYIALGMRCLQHRGEHRRKSKDAKWDPSHELWKRAFWSLCSLDRVMCVFAGRPPGIHTEDYDVELPLEVDDEYLEHGFTQPAGKPSLLSYFVCHVRLCEILGDALRRLYASRKSKGLMGWSGSEWEQRVVAELDSDMNEWLDTVPPHLRWDPERRPDAFLDQSAGLYATYYHTQITIHRQYIHKETGFSPSLSICTSAARSALHVADVWLQKFRRQPLPSLINAVFVSGVILLLNIFGSKRVGVSIDKNPDVARVRTAMSFLKFAEARWQPAGRIWELLQELHSLDGHLCLKSPPIHAAEPGASNAAVAEPITTSSQHKFSTNHTEPFAPPPDRPWNNMHPSRLPLSNNPNLSIEQLLADTAEYDTLLLDPPLNSAASGDASGLANTHMLDDEFMSLWAAAPIDFTAQSLGEWDAYIATTM</sequence>
<evidence type="ECO:0000313" key="5">
    <source>
        <dbReference type="Proteomes" id="UP001221757"/>
    </source>
</evidence>
<dbReference type="SMART" id="SM00906">
    <property type="entry name" value="Fungal_trans"/>
    <property type="match status" value="1"/>
</dbReference>
<evidence type="ECO:0000256" key="2">
    <source>
        <dbReference type="ARBA" id="ARBA00023242"/>
    </source>
</evidence>
<dbReference type="GO" id="GO:0000981">
    <property type="term" value="F:DNA-binding transcription factor activity, RNA polymerase II-specific"/>
    <property type="evidence" value="ECO:0007669"/>
    <property type="project" value="InterPro"/>
</dbReference>
<dbReference type="CDD" id="cd00067">
    <property type="entry name" value="GAL4"/>
    <property type="match status" value="1"/>
</dbReference>
<dbReference type="SMART" id="SM00066">
    <property type="entry name" value="GAL4"/>
    <property type="match status" value="1"/>
</dbReference>
<dbReference type="PANTHER" id="PTHR46910:SF38">
    <property type="entry name" value="ZN(2)-C6 FUNGAL-TYPE DOMAIN-CONTAINING PROTEIN"/>
    <property type="match status" value="1"/>
</dbReference>
<keyword evidence="2" id="KW-0539">Nucleus</keyword>
<organism evidence="4 5">
    <name type="scientific">Mycena rosella</name>
    <name type="common">Pink bonnet</name>
    <name type="synonym">Agaricus rosellus</name>
    <dbReference type="NCBI Taxonomy" id="1033263"/>
    <lineage>
        <taxon>Eukaryota</taxon>
        <taxon>Fungi</taxon>
        <taxon>Dikarya</taxon>
        <taxon>Basidiomycota</taxon>
        <taxon>Agaricomycotina</taxon>
        <taxon>Agaricomycetes</taxon>
        <taxon>Agaricomycetidae</taxon>
        <taxon>Agaricales</taxon>
        <taxon>Marasmiineae</taxon>
        <taxon>Mycenaceae</taxon>
        <taxon>Mycena</taxon>
    </lineage>
</organism>
<dbReference type="PROSITE" id="PS00463">
    <property type="entry name" value="ZN2_CY6_FUNGAL_1"/>
    <property type="match status" value="1"/>
</dbReference>
<reference evidence="4" key="1">
    <citation type="submission" date="2023-03" db="EMBL/GenBank/DDBJ databases">
        <title>Massive genome expansion in bonnet fungi (Mycena s.s.) driven by repeated elements and novel gene families across ecological guilds.</title>
        <authorList>
            <consortium name="Lawrence Berkeley National Laboratory"/>
            <person name="Harder C.B."/>
            <person name="Miyauchi S."/>
            <person name="Viragh M."/>
            <person name="Kuo A."/>
            <person name="Thoen E."/>
            <person name="Andreopoulos B."/>
            <person name="Lu D."/>
            <person name="Skrede I."/>
            <person name="Drula E."/>
            <person name="Henrissat B."/>
            <person name="Morin E."/>
            <person name="Kohler A."/>
            <person name="Barry K."/>
            <person name="LaButti K."/>
            <person name="Morin E."/>
            <person name="Salamov A."/>
            <person name="Lipzen A."/>
            <person name="Mereny Z."/>
            <person name="Hegedus B."/>
            <person name="Baldrian P."/>
            <person name="Stursova M."/>
            <person name="Weitz H."/>
            <person name="Taylor A."/>
            <person name="Grigoriev I.V."/>
            <person name="Nagy L.G."/>
            <person name="Martin F."/>
            <person name="Kauserud H."/>
        </authorList>
    </citation>
    <scope>NUCLEOTIDE SEQUENCE</scope>
    <source>
        <strain evidence="4">CBHHK067</strain>
    </source>
</reference>